<dbReference type="CDD" id="cd07432">
    <property type="entry name" value="PHP_HisPPase"/>
    <property type="match status" value="1"/>
</dbReference>
<dbReference type="InParanoid" id="D6Z1T3"/>
<reference evidence="3" key="1">
    <citation type="submission" date="2010-02" db="EMBL/GenBank/DDBJ databases">
        <title>Complete sequence of Desulfurivibrio alkaliphilus AHT2.</title>
        <authorList>
            <consortium name="US DOE Joint Genome Institute"/>
            <person name="Pitluck S."/>
            <person name="Chertkov O."/>
            <person name="Detter J.C."/>
            <person name="Han C."/>
            <person name="Tapia R."/>
            <person name="Larimer F."/>
            <person name="Land M."/>
            <person name="Hauser L."/>
            <person name="Kyrpides N."/>
            <person name="Mikhailova N."/>
            <person name="Sorokin D.Y."/>
            <person name="Muyzer G."/>
            <person name="Woyke T."/>
        </authorList>
    </citation>
    <scope>NUCLEOTIDE SEQUENCE [LARGE SCALE GENOMIC DNA]</scope>
    <source>
        <strain evidence="3">DSM 19089 / UNIQEM U267 / AHT2</strain>
    </source>
</reference>
<dbReference type="SUPFAM" id="SSF89550">
    <property type="entry name" value="PHP domain-like"/>
    <property type="match status" value="1"/>
</dbReference>
<dbReference type="eggNOG" id="COG1387">
    <property type="taxonomic scope" value="Bacteria"/>
</dbReference>
<dbReference type="InterPro" id="IPR004013">
    <property type="entry name" value="PHP_dom"/>
</dbReference>
<dbReference type="InterPro" id="IPR016195">
    <property type="entry name" value="Pol/histidinol_Pase-like"/>
</dbReference>
<evidence type="ECO:0000313" key="3">
    <source>
        <dbReference type="Proteomes" id="UP000001508"/>
    </source>
</evidence>
<protein>
    <submittedName>
        <fullName evidence="2">PHP domain protein</fullName>
    </submittedName>
</protein>
<dbReference type="PANTHER" id="PTHR36928">
    <property type="entry name" value="PHOSPHATASE YCDX-RELATED"/>
    <property type="match status" value="1"/>
</dbReference>
<dbReference type="OrthoDB" id="9808747at2"/>
<dbReference type="SMART" id="SM00481">
    <property type="entry name" value="POLIIIAc"/>
    <property type="match status" value="1"/>
</dbReference>
<name>D6Z1T3_DESAT</name>
<dbReference type="EMBL" id="CP001940">
    <property type="protein sequence ID" value="ADH85508.1"/>
    <property type="molecule type" value="Genomic_DNA"/>
</dbReference>
<dbReference type="Proteomes" id="UP000001508">
    <property type="component" value="Chromosome"/>
</dbReference>
<sequence>MIDLHTHCLFSDGELVPAEHLRRVAVLGYQAVAITDHADSSNLDFIIPRLVQAAERLNPHSSAQLIPGIELTHVPPALFAQLTAQARKLGARIVVGHGETVMEPVEPGTNRAAIEAEVDILAHPGRLSLEDAELAAERGVFLELSGRKGHSLTNGHVAALARKVGARLVINADAHGPGDFLTAAMAEIVGRGAGLSAKEYDQVRRNMEELAKRAGAGGIDIAR</sequence>
<dbReference type="HOGENOM" id="CLU_106253_0_0_7"/>
<evidence type="ECO:0000259" key="1">
    <source>
        <dbReference type="SMART" id="SM00481"/>
    </source>
</evidence>
<dbReference type="STRING" id="589865.DaAHT2_0804"/>
<dbReference type="GO" id="GO:0005829">
    <property type="term" value="C:cytosol"/>
    <property type="evidence" value="ECO:0007669"/>
    <property type="project" value="TreeGrafter"/>
</dbReference>
<proteinExistence type="predicted"/>
<dbReference type="Gene3D" id="3.20.20.140">
    <property type="entry name" value="Metal-dependent hydrolases"/>
    <property type="match status" value="1"/>
</dbReference>
<dbReference type="GO" id="GO:0008270">
    <property type="term" value="F:zinc ion binding"/>
    <property type="evidence" value="ECO:0007669"/>
    <property type="project" value="TreeGrafter"/>
</dbReference>
<accession>D6Z1T3</accession>
<evidence type="ECO:0000313" key="2">
    <source>
        <dbReference type="EMBL" id="ADH85508.1"/>
    </source>
</evidence>
<keyword evidence="3" id="KW-1185">Reference proteome</keyword>
<organism evidence="2 3">
    <name type="scientific">Desulfurivibrio alkaliphilus (strain DSM 19089 / UNIQEM U267 / AHT2)</name>
    <dbReference type="NCBI Taxonomy" id="589865"/>
    <lineage>
        <taxon>Bacteria</taxon>
        <taxon>Pseudomonadati</taxon>
        <taxon>Thermodesulfobacteriota</taxon>
        <taxon>Desulfobulbia</taxon>
        <taxon>Desulfobulbales</taxon>
        <taxon>Desulfobulbaceae</taxon>
        <taxon>Desulfurivibrio</taxon>
    </lineage>
</organism>
<feature type="domain" description="Polymerase/histidinol phosphatase N-terminal" evidence="1">
    <location>
        <begin position="2"/>
        <end position="75"/>
    </location>
</feature>
<dbReference type="PANTHER" id="PTHR36928:SF1">
    <property type="entry name" value="PHOSPHATASE YCDX-RELATED"/>
    <property type="match status" value="1"/>
</dbReference>
<dbReference type="KEGG" id="dak:DaAHT2_0804"/>
<dbReference type="InterPro" id="IPR050243">
    <property type="entry name" value="PHP_phosphatase"/>
</dbReference>
<dbReference type="GO" id="GO:0042578">
    <property type="term" value="F:phosphoric ester hydrolase activity"/>
    <property type="evidence" value="ECO:0007669"/>
    <property type="project" value="TreeGrafter"/>
</dbReference>
<gene>
    <name evidence="2" type="ordered locus">DaAHT2_0804</name>
</gene>
<dbReference type="AlphaFoldDB" id="D6Z1T3"/>
<dbReference type="NCBIfam" id="NF004981">
    <property type="entry name" value="PRK06361.1"/>
    <property type="match status" value="1"/>
</dbReference>
<dbReference type="InterPro" id="IPR003141">
    <property type="entry name" value="Pol/His_phosphatase_N"/>
</dbReference>
<dbReference type="Pfam" id="PF02811">
    <property type="entry name" value="PHP"/>
    <property type="match status" value="1"/>
</dbReference>
<dbReference type="RefSeq" id="WP_013163038.1">
    <property type="nucleotide sequence ID" value="NC_014216.1"/>
</dbReference>